<dbReference type="AlphaFoldDB" id="A0A1R3KKR1"/>
<dbReference type="EMBL" id="AWUE01013112">
    <property type="protein sequence ID" value="OMP07670.1"/>
    <property type="molecule type" value="Genomic_DNA"/>
</dbReference>
<protein>
    <submittedName>
        <fullName evidence="3">Zinc finger, TTF-type</fullName>
    </submittedName>
</protein>
<dbReference type="OrthoDB" id="1737196at2759"/>
<reference evidence="4" key="1">
    <citation type="submission" date="2013-09" db="EMBL/GenBank/DDBJ databases">
        <title>Corchorus olitorius genome sequencing.</title>
        <authorList>
            <person name="Alam M."/>
            <person name="Haque M.S."/>
            <person name="Islam M.S."/>
            <person name="Emdad E.M."/>
            <person name="Islam M.M."/>
            <person name="Ahmed B."/>
            <person name="Halim A."/>
            <person name="Hossen Q.M.M."/>
            <person name="Hossain M.Z."/>
            <person name="Ahmed R."/>
            <person name="Khan M.M."/>
            <person name="Islam R."/>
            <person name="Rashid M.M."/>
            <person name="Khan S.A."/>
            <person name="Rahman M.S."/>
            <person name="Alam M."/>
            <person name="Yahiya A.S."/>
            <person name="Khan M.S."/>
            <person name="Azam M.S."/>
            <person name="Haque T."/>
            <person name="Lashkar M.Z.H."/>
            <person name="Akhand A.I."/>
            <person name="Morshed G."/>
            <person name="Roy S."/>
            <person name="Uddin K.S."/>
            <person name="Rabeya T."/>
            <person name="Hossain A.S."/>
            <person name="Chowdhury A."/>
            <person name="Snigdha A.R."/>
            <person name="Mortoza M.S."/>
            <person name="Matin S.A."/>
            <person name="Hoque S.M.E."/>
            <person name="Islam M.K."/>
            <person name="Roy D.K."/>
            <person name="Haider R."/>
            <person name="Moosa M.M."/>
            <person name="Elias S.M."/>
            <person name="Hasan A.M."/>
            <person name="Jahan S."/>
            <person name="Shafiuddin M."/>
            <person name="Mahmood N."/>
            <person name="Shommy N.S."/>
        </authorList>
    </citation>
    <scope>NUCLEOTIDE SEQUENCE [LARGE SCALE GENOMIC DNA]</scope>
    <source>
        <strain evidence="4">cv. O-4</strain>
    </source>
</reference>
<name>A0A1R3KKR1_9ROSI</name>
<feature type="region of interest" description="Disordered" evidence="1">
    <location>
        <begin position="1"/>
        <end position="54"/>
    </location>
</feature>
<dbReference type="Proteomes" id="UP000187203">
    <property type="component" value="Unassembled WGS sequence"/>
</dbReference>
<proteinExistence type="predicted"/>
<sequence>MKSRTIDSSFKKKNTQNLDATPSNLEVNVENSSSQTEVPPSSSAPLTSKARPSKIPRVEPEEIGLLYLERDPGLRKQIYDYPVNLRDEIRKAYIRDGPHQPSLVEYPTSGSEKNRCRFQATWYKDFLWLEYSPSKDIAFCFPCILFNNKPTGRLGSTAFTHDGLNNWKKVNAGQDCAFLNHTGRAPSLAHNNVVKDYSKLKNQAQNIIASLDRQTKEQVAANRLRLNASIDVVRWLTFQ</sequence>
<evidence type="ECO:0000313" key="4">
    <source>
        <dbReference type="Proteomes" id="UP000187203"/>
    </source>
</evidence>
<evidence type="ECO:0000259" key="2">
    <source>
        <dbReference type="SMART" id="SM00597"/>
    </source>
</evidence>
<dbReference type="PANTHER" id="PTHR45749:SF26">
    <property type="entry name" value="ZINC FINGER MYM-TYPE PROTEIN 1-LIKE"/>
    <property type="match status" value="1"/>
</dbReference>
<keyword evidence="4" id="KW-1185">Reference proteome</keyword>
<accession>A0A1R3KKR1</accession>
<evidence type="ECO:0000313" key="3">
    <source>
        <dbReference type="EMBL" id="OMP07670.1"/>
    </source>
</evidence>
<comment type="caution">
    <text evidence="3">The sequence shown here is derived from an EMBL/GenBank/DDBJ whole genome shotgun (WGS) entry which is preliminary data.</text>
</comment>
<dbReference type="STRING" id="93759.A0A1R3KKR1"/>
<dbReference type="PANTHER" id="PTHR45749">
    <property type="match status" value="1"/>
</dbReference>
<dbReference type="InterPro" id="IPR006580">
    <property type="entry name" value="Znf_TTF"/>
</dbReference>
<evidence type="ECO:0000256" key="1">
    <source>
        <dbReference type="SAM" id="MobiDB-lite"/>
    </source>
</evidence>
<dbReference type="SMART" id="SM00597">
    <property type="entry name" value="ZnF_TTF"/>
    <property type="match status" value="1"/>
</dbReference>
<organism evidence="3 4">
    <name type="scientific">Corchorus olitorius</name>
    <dbReference type="NCBI Taxonomy" id="93759"/>
    <lineage>
        <taxon>Eukaryota</taxon>
        <taxon>Viridiplantae</taxon>
        <taxon>Streptophyta</taxon>
        <taxon>Embryophyta</taxon>
        <taxon>Tracheophyta</taxon>
        <taxon>Spermatophyta</taxon>
        <taxon>Magnoliopsida</taxon>
        <taxon>eudicotyledons</taxon>
        <taxon>Gunneridae</taxon>
        <taxon>Pentapetalae</taxon>
        <taxon>rosids</taxon>
        <taxon>malvids</taxon>
        <taxon>Malvales</taxon>
        <taxon>Malvaceae</taxon>
        <taxon>Grewioideae</taxon>
        <taxon>Apeibeae</taxon>
        <taxon>Corchorus</taxon>
    </lineage>
</organism>
<feature type="compositionally biased region" description="Low complexity" evidence="1">
    <location>
        <begin position="23"/>
        <end position="43"/>
    </location>
</feature>
<gene>
    <name evidence="3" type="ORF">COLO4_07148</name>
</gene>
<feature type="domain" description="TTF-type" evidence="2">
    <location>
        <begin position="113"/>
        <end position="213"/>
    </location>
</feature>